<dbReference type="Gene3D" id="3.40.50.300">
    <property type="entry name" value="P-loop containing nucleotide triphosphate hydrolases"/>
    <property type="match status" value="1"/>
</dbReference>
<keyword evidence="7 10" id="KW-0067">ATP-binding</keyword>
<evidence type="ECO:0000256" key="9">
    <source>
        <dbReference type="ARBA" id="ARBA00048090"/>
    </source>
</evidence>
<name>A0A2T3HQA9_9SPHI</name>
<dbReference type="OrthoDB" id="9813917at2"/>
<dbReference type="EC" id="2.7.1.12" evidence="3 10"/>
<keyword evidence="8" id="KW-0311">Gluconate utilization</keyword>
<organism evidence="11 12">
    <name type="scientific">Pedobacter yulinensis</name>
    <dbReference type="NCBI Taxonomy" id="2126353"/>
    <lineage>
        <taxon>Bacteria</taxon>
        <taxon>Pseudomonadati</taxon>
        <taxon>Bacteroidota</taxon>
        <taxon>Sphingobacteriia</taxon>
        <taxon>Sphingobacteriales</taxon>
        <taxon>Sphingobacteriaceae</taxon>
        <taxon>Pedobacter</taxon>
    </lineage>
</organism>
<comment type="pathway">
    <text evidence="1">Carbohydrate acid metabolism.</text>
</comment>
<evidence type="ECO:0000313" key="11">
    <source>
        <dbReference type="EMBL" id="PST84583.1"/>
    </source>
</evidence>
<evidence type="ECO:0000256" key="3">
    <source>
        <dbReference type="ARBA" id="ARBA00012054"/>
    </source>
</evidence>
<dbReference type="Pfam" id="PF13671">
    <property type="entry name" value="AAA_33"/>
    <property type="match status" value="1"/>
</dbReference>
<protein>
    <recommendedName>
        <fullName evidence="3 10">Gluconokinase</fullName>
        <ecNumber evidence="3 10">2.7.1.12</ecNumber>
    </recommendedName>
</protein>
<comment type="similarity">
    <text evidence="2 10">Belongs to the gluconokinase GntK/GntV family.</text>
</comment>
<dbReference type="GO" id="GO:0019521">
    <property type="term" value="P:D-gluconate metabolic process"/>
    <property type="evidence" value="ECO:0007669"/>
    <property type="project" value="UniProtKB-KW"/>
</dbReference>
<dbReference type="Proteomes" id="UP000240912">
    <property type="component" value="Unassembled WGS sequence"/>
</dbReference>
<dbReference type="InterPro" id="IPR006001">
    <property type="entry name" value="Therm_gnt_kin"/>
</dbReference>
<keyword evidence="6 10" id="KW-0418">Kinase</keyword>
<evidence type="ECO:0000313" key="12">
    <source>
        <dbReference type="Proteomes" id="UP000240912"/>
    </source>
</evidence>
<sequence>MKSCQVVVMGVSGSGKSVVGEAIAGALGAVFLEGDAFHPLANVEKMSKGIPLQDADRAGWLETLRSEISRYHETGQSCVLSCSALKKSYRDLLRSGAPGLYFLYLHADKTVLRSRLAQREGHYMPLSLLDSQLETLEPPVNEDRAVIIDAMVGQDEVIAACLQALKEKNGN</sequence>
<evidence type="ECO:0000256" key="6">
    <source>
        <dbReference type="ARBA" id="ARBA00022777"/>
    </source>
</evidence>
<comment type="caution">
    <text evidence="11">The sequence shown here is derived from an EMBL/GenBank/DDBJ whole genome shotgun (WGS) entry which is preliminary data.</text>
</comment>
<comment type="catalytic activity">
    <reaction evidence="9 10">
        <text>D-gluconate + ATP = 6-phospho-D-gluconate + ADP + H(+)</text>
        <dbReference type="Rhea" id="RHEA:19433"/>
        <dbReference type="ChEBI" id="CHEBI:15378"/>
        <dbReference type="ChEBI" id="CHEBI:18391"/>
        <dbReference type="ChEBI" id="CHEBI:30616"/>
        <dbReference type="ChEBI" id="CHEBI:58759"/>
        <dbReference type="ChEBI" id="CHEBI:456216"/>
        <dbReference type="EC" id="2.7.1.12"/>
    </reaction>
</comment>
<dbReference type="NCBIfam" id="TIGR01313">
    <property type="entry name" value="therm_gnt_kin"/>
    <property type="match status" value="1"/>
</dbReference>
<dbReference type="PANTHER" id="PTHR43442:SF3">
    <property type="entry name" value="GLUCONOKINASE-RELATED"/>
    <property type="match status" value="1"/>
</dbReference>
<dbReference type="InterPro" id="IPR027417">
    <property type="entry name" value="P-loop_NTPase"/>
</dbReference>
<reference evidence="11 12" key="1">
    <citation type="submission" date="2018-03" db="EMBL/GenBank/DDBJ databases">
        <authorList>
            <person name="Keele B.F."/>
        </authorList>
    </citation>
    <scope>NUCLEOTIDE SEQUENCE [LARGE SCALE GENOMIC DNA]</scope>
    <source>
        <strain evidence="11 12">YL28-9</strain>
    </source>
</reference>
<dbReference type="EMBL" id="PYLS01000001">
    <property type="protein sequence ID" value="PST84583.1"/>
    <property type="molecule type" value="Genomic_DNA"/>
</dbReference>
<accession>A0A2T3HQA9</accession>
<gene>
    <name evidence="11" type="ORF">C7T94_00130</name>
</gene>
<keyword evidence="4 10" id="KW-0808">Transferase</keyword>
<evidence type="ECO:0000256" key="10">
    <source>
        <dbReference type="RuleBase" id="RU363066"/>
    </source>
</evidence>
<dbReference type="FunFam" id="3.40.50.300:FF:000522">
    <property type="entry name" value="Gluconokinase"/>
    <property type="match status" value="1"/>
</dbReference>
<dbReference type="RefSeq" id="WP_107212493.1">
    <property type="nucleotide sequence ID" value="NZ_KZ686268.1"/>
</dbReference>
<keyword evidence="5 10" id="KW-0547">Nucleotide-binding</keyword>
<dbReference type="GO" id="GO:0046316">
    <property type="term" value="F:gluconokinase activity"/>
    <property type="evidence" value="ECO:0007669"/>
    <property type="project" value="UniProtKB-EC"/>
</dbReference>
<proteinExistence type="inferred from homology"/>
<evidence type="ECO:0000256" key="4">
    <source>
        <dbReference type="ARBA" id="ARBA00022679"/>
    </source>
</evidence>
<dbReference type="AlphaFoldDB" id="A0A2T3HQA9"/>
<dbReference type="PANTHER" id="PTHR43442">
    <property type="entry name" value="GLUCONOKINASE-RELATED"/>
    <property type="match status" value="1"/>
</dbReference>
<dbReference type="GO" id="GO:0005524">
    <property type="term" value="F:ATP binding"/>
    <property type="evidence" value="ECO:0007669"/>
    <property type="project" value="UniProtKB-KW"/>
</dbReference>
<keyword evidence="12" id="KW-1185">Reference proteome</keyword>
<dbReference type="CDD" id="cd02021">
    <property type="entry name" value="GntK"/>
    <property type="match status" value="1"/>
</dbReference>
<dbReference type="GO" id="GO:0005737">
    <property type="term" value="C:cytoplasm"/>
    <property type="evidence" value="ECO:0007669"/>
    <property type="project" value="TreeGrafter"/>
</dbReference>
<evidence type="ECO:0000256" key="2">
    <source>
        <dbReference type="ARBA" id="ARBA00008420"/>
    </source>
</evidence>
<evidence type="ECO:0000256" key="5">
    <source>
        <dbReference type="ARBA" id="ARBA00022741"/>
    </source>
</evidence>
<evidence type="ECO:0000256" key="8">
    <source>
        <dbReference type="ARBA" id="ARBA00023064"/>
    </source>
</evidence>
<dbReference type="SUPFAM" id="SSF52540">
    <property type="entry name" value="P-loop containing nucleoside triphosphate hydrolases"/>
    <property type="match status" value="1"/>
</dbReference>
<evidence type="ECO:0000256" key="7">
    <source>
        <dbReference type="ARBA" id="ARBA00022840"/>
    </source>
</evidence>
<evidence type="ECO:0000256" key="1">
    <source>
        <dbReference type="ARBA" id="ARBA00004761"/>
    </source>
</evidence>